<evidence type="ECO:0000256" key="2">
    <source>
        <dbReference type="SAM" id="MobiDB-lite"/>
    </source>
</evidence>
<dbReference type="PANTHER" id="PTHR31096">
    <property type="entry name" value="ACT DOMAIN-CONTAINING PROTEIN ACR4-RELATED"/>
    <property type="match status" value="1"/>
</dbReference>
<dbReference type="Proteomes" id="UP001497392">
    <property type="component" value="Unassembled WGS sequence"/>
</dbReference>
<proteinExistence type="predicted"/>
<keyword evidence="1" id="KW-0677">Repeat</keyword>
<evidence type="ECO:0000313" key="3">
    <source>
        <dbReference type="EMBL" id="CAL5228765.1"/>
    </source>
</evidence>
<feature type="region of interest" description="Disordered" evidence="2">
    <location>
        <begin position="1"/>
        <end position="26"/>
    </location>
</feature>
<dbReference type="PANTHER" id="PTHR31096:SF22">
    <property type="entry name" value="ACT DOMAIN-CONTAINING PROTEIN ACR4"/>
    <property type="match status" value="1"/>
</dbReference>
<sequence>MYSRTLHASPRNREQPYRATADVETSPATQSVLELDPVYEGEYCMPGEINIDNEASKTSTKLTVEVKDYPGLLRVLAWVIKGVDLTVENAKLSTDDEGMAVNTLWVTDCRGRKLSNQQAELLAERVGDFVVYCTPDSKTLSAKRFESGRIVVDNEAEPDLTVVTINERKESSAALLDVASAMTGIGVLIHEAIIQGEKDNSRSDLEAANVSARDLDGPKFKFWVSDRHKQKLDYARATALLFTLNLVFGTEGETLLRTPVVQHSV</sequence>
<name>A0ABP1GBV4_9CHLO</name>
<keyword evidence="4" id="KW-1185">Reference proteome</keyword>
<dbReference type="EMBL" id="CAXHTA020000019">
    <property type="protein sequence ID" value="CAL5228765.1"/>
    <property type="molecule type" value="Genomic_DNA"/>
</dbReference>
<evidence type="ECO:0000256" key="1">
    <source>
        <dbReference type="ARBA" id="ARBA00022737"/>
    </source>
</evidence>
<comment type="caution">
    <text evidence="3">The sequence shown here is derived from an EMBL/GenBank/DDBJ whole genome shotgun (WGS) entry which is preliminary data.</text>
</comment>
<dbReference type="InterPro" id="IPR040217">
    <property type="entry name" value="ACR1-12"/>
</dbReference>
<protein>
    <submittedName>
        <fullName evidence="3">G11954 protein</fullName>
    </submittedName>
</protein>
<dbReference type="CDD" id="cd04873">
    <property type="entry name" value="ACT_UUR-ACR-like"/>
    <property type="match status" value="1"/>
</dbReference>
<evidence type="ECO:0000313" key="4">
    <source>
        <dbReference type="Proteomes" id="UP001497392"/>
    </source>
</evidence>
<accession>A0ABP1GBV4</accession>
<organism evidence="3 4">
    <name type="scientific">Coccomyxa viridis</name>
    <dbReference type="NCBI Taxonomy" id="1274662"/>
    <lineage>
        <taxon>Eukaryota</taxon>
        <taxon>Viridiplantae</taxon>
        <taxon>Chlorophyta</taxon>
        <taxon>core chlorophytes</taxon>
        <taxon>Trebouxiophyceae</taxon>
        <taxon>Trebouxiophyceae incertae sedis</taxon>
        <taxon>Coccomyxaceae</taxon>
        <taxon>Coccomyxa</taxon>
    </lineage>
</organism>
<reference evidence="3 4" key="1">
    <citation type="submission" date="2024-06" db="EMBL/GenBank/DDBJ databases">
        <authorList>
            <person name="Kraege A."/>
            <person name="Thomma B."/>
        </authorList>
    </citation>
    <scope>NUCLEOTIDE SEQUENCE [LARGE SCALE GENOMIC DNA]</scope>
</reference>
<gene>
    <name evidence="3" type="primary">g11954</name>
    <name evidence="3" type="ORF">VP750_LOCUS10671</name>
</gene>